<comment type="caution">
    <text evidence="1">The sequence shown here is derived from an EMBL/GenBank/DDBJ whole genome shotgun (WGS) entry which is preliminary data.</text>
</comment>
<gene>
    <name evidence="1" type="ORF">BGW38_004864</name>
</gene>
<sequence length="79" mass="7850">DTGGHLVQAASLVSDSGVAAFVPLGMGAAEPRTDSDVEDNEVEVKGNSMGSIIGIETGSRDSASTCGISRGLVGVEARS</sequence>
<reference evidence="1" key="1">
    <citation type="journal article" date="2020" name="Fungal Divers.">
        <title>Resolving the Mortierellaceae phylogeny through synthesis of multi-gene phylogenetics and phylogenomics.</title>
        <authorList>
            <person name="Vandepol N."/>
            <person name="Liber J."/>
            <person name="Desiro A."/>
            <person name="Na H."/>
            <person name="Kennedy M."/>
            <person name="Barry K."/>
            <person name="Grigoriev I.V."/>
            <person name="Miller A.N."/>
            <person name="O'Donnell K."/>
            <person name="Stajich J.E."/>
            <person name="Bonito G."/>
        </authorList>
    </citation>
    <scope>NUCLEOTIDE SEQUENCE</scope>
    <source>
        <strain evidence="1">KOD1015</strain>
    </source>
</reference>
<dbReference type="EMBL" id="JAABOA010003095">
    <property type="protein sequence ID" value="KAF9579046.1"/>
    <property type="molecule type" value="Genomic_DNA"/>
</dbReference>
<accession>A0A9P6FPX5</accession>
<protein>
    <submittedName>
        <fullName evidence="1">Uncharacterized protein</fullName>
    </submittedName>
</protein>
<name>A0A9P6FPX5_9FUNG</name>
<dbReference type="Proteomes" id="UP000780801">
    <property type="component" value="Unassembled WGS sequence"/>
</dbReference>
<organism evidence="1 2">
    <name type="scientific">Lunasporangiospora selenospora</name>
    <dbReference type="NCBI Taxonomy" id="979761"/>
    <lineage>
        <taxon>Eukaryota</taxon>
        <taxon>Fungi</taxon>
        <taxon>Fungi incertae sedis</taxon>
        <taxon>Mucoromycota</taxon>
        <taxon>Mortierellomycotina</taxon>
        <taxon>Mortierellomycetes</taxon>
        <taxon>Mortierellales</taxon>
        <taxon>Mortierellaceae</taxon>
        <taxon>Lunasporangiospora</taxon>
    </lineage>
</organism>
<evidence type="ECO:0000313" key="2">
    <source>
        <dbReference type="Proteomes" id="UP000780801"/>
    </source>
</evidence>
<keyword evidence="2" id="KW-1185">Reference proteome</keyword>
<dbReference type="AlphaFoldDB" id="A0A9P6FPX5"/>
<evidence type="ECO:0000313" key="1">
    <source>
        <dbReference type="EMBL" id="KAF9579046.1"/>
    </source>
</evidence>
<proteinExistence type="predicted"/>
<feature type="non-terminal residue" evidence="1">
    <location>
        <position position="1"/>
    </location>
</feature>